<reference evidence="1" key="1">
    <citation type="submission" date="2016-10" db="EMBL/GenBank/DDBJ databases">
        <authorList>
            <person name="Varghese N."/>
            <person name="Submissions S."/>
        </authorList>
    </citation>
    <scope>NUCLEOTIDE SEQUENCE [LARGE SCALE GENOMIC DNA]</scope>
    <source>
        <strain evidence="1">LMG 25555</strain>
    </source>
</reference>
<keyword evidence="2" id="KW-1185">Reference proteome</keyword>
<dbReference type="Proteomes" id="UP000183613">
    <property type="component" value="Unassembled WGS sequence"/>
</dbReference>
<dbReference type="PANTHER" id="PTHR33420:SF26">
    <property type="entry name" value="FIMBRIAL SUBUNIT"/>
    <property type="match status" value="1"/>
</dbReference>
<name>A0A1H5NTZ7_PSEDM</name>
<dbReference type="AlphaFoldDB" id="A0A1H5NTZ7"/>
<dbReference type="Gene3D" id="2.60.40.1090">
    <property type="entry name" value="Fimbrial-type adhesion domain"/>
    <property type="match status" value="1"/>
</dbReference>
<protein>
    <submittedName>
        <fullName evidence="1">Pilin (Type 1 fimbria component protein)</fullName>
    </submittedName>
</protein>
<accession>A0A1H5NTZ7</accession>
<dbReference type="SUPFAM" id="SSF49401">
    <property type="entry name" value="Bacterial adhesins"/>
    <property type="match status" value="1"/>
</dbReference>
<comment type="caution">
    <text evidence="1">The sequence shown here is derived from an EMBL/GenBank/DDBJ whole genome shotgun (WGS) entry which is preliminary data.</text>
</comment>
<dbReference type="PANTHER" id="PTHR33420">
    <property type="entry name" value="FIMBRIAL SUBUNIT ELFA-RELATED"/>
    <property type="match status" value="1"/>
</dbReference>
<dbReference type="InterPro" id="IPR050263">
    <property type="entry name" value="Bact_Fimbrial_Adh_Pro"/>
</dbReference>
<dbReference type="InterPro" id="IPR008966">
    <property type="entry name" value="Adhesion_dom_sf"/>
</dbReference>
<organism evidence="1 2">
    <name type="scientific">Pseudomonas deceptionensis</name>
    <dbReference type="NCBI Taxonomy" id="882211"/>
    <lineage>
        <taxon>Bacteria</taxon>
        <taxon>Pseudomonadati</taxon>
        <taxon>Pseudomonadota</taxon>
        <taxon>Gammaproteobacteria</taxon>
        <taxon>Pseudomonadales</taxon>
        <taxon>Pseudomonadaceae</taxon>
        <taxon>Pseudomonas</taxon>
    </lineage>
</organism>
<dbReference type="GO" id="GO:0009289">
    <property type="term" value="C:pilus"/>
    <property type="evidence" value="ECO:0007669"/>
    <property type="project" value="InterPro"/>
</dbReference>
<proteinExistence type="predicted"/>
<sequence length="194" mass="20786">MQAGSIVGALAKLIMTGCFSMLIGSLSTISVAQEYQGNGRVTMLGEVLDSACALDASSAYQVIDMNLLSMGSLIRQRVSEPRAFKLRLVKCSLTRPDPARPGANLPDWQHLRVTFDGVADSNGRDFAVLGAASGLALRITDSKGLESIPGVPMPLISLSGNDQELQYTLQLVGNGRPMVAGSHRTALRFRLEYF</sequence>
<evidence type="ECO:0000313" key="2">
    <source>
        <dbReference type="Proteomes" id="UP000183613"/>
    </source>
</evidence>
<dbReference type="InterPro" id="IPR036937">
    <property type="entry name" value="Adhesion_dom_fimbrial_sf"/>
</dbReference>
<dbReference type="GO" id="GO:0043709">
    <property type="term" value="P:cell adhesion involved in single-species biofilm formation"/>
    <property type="evidence" value="ECO:0007669"/>
    <property type="project" value="TreeGrafter"/>
</dbReference>
<gene>
    <name evidence="1" type="ORF">SAMN04489800_4000</name>
</gene>
<evidence type="ECO:0000313" key="1">
    <source>
        <dbReference type="EMBL" id="SEF05112.1"/>
    </source>
</evidence>
<dbReference type="EMBL" id="FNUD01000002">
    <property type="protein sequence ID" value="SEF05112.1"/>
    <property type="molecule type" value="Genomic_DNA"/>
</dbReference>